<reference evidence="1" key="2">
    <citation type="submission" date="2015-06" db="UniProtKB">
        <authorList>
            <consortium name="EnsemblMetazoa"/>
        </authorList>
    </citation>
    <scope>IDENTIFICATION</scope>
</reference>
<dbReference type="AlphaFoldDB" id="T1K2E2"/>
<evidence type="ECO:0000313" key="2">
    <source>
        <dbReference type="Proteomes" id="UP000015104"/>
    </source>
</evidence>
<evidence type="ECO:0000313" key="1">
    <source>
        <dbReference type="EnsemblMetazoa" id="tetur04g04710.1"/>
    </source>
</evidence>
<keyword evidence="2" id="KW-1185">Reference proteome</keyword>
<organism evidence="1 2">
    <name type="scientific">Tetranychus urticae</name>
    <name type="common">Two-spotted spider mite</name>
    <dbReference type="NCBI Taxonomy" id="32264"/>
    <lineage>
        <taxon>Eukaryota</taxon>
        <taxon>Metazoa</taxon>
        <taxon>Ecdysozoa</taxon>
        <taxon>Arthropoda</taxon>
        <taxon>Chelicerata</taxon>
        <taxon>Arachnida</taxon>
        <taxon>Acari</taxon>
        <taxon>Acariformes</taxon>
        <taxon>Trombidiformes</taxon>
        <taxon>Prostigmata</taxon>
        <taxon>Eleutherengona</taxon>
        <taxon>Raphignathae</taxon>
        <taxon>Tetranychoidea</taxon>
        <taxon>Tetranychidae</taxon>
        <taxon>Tetranychus</taxon>
    </lineage>
</organism>
<name>T1K2E2_TETUR</name>
<reference evidence="2" key="1">
    <citation type="submission" date="2011-08" db="EMBL/GenBank/DDBJ databases">
        <authorList>
            <person name="Rombauts S."/>
        </authorList>
    </citation>
    <scope>NUCLEOTIDE SEQUENCE</scope>
    <source>
        <strain evidence="2">London</strain>
    </source>
</reference>
<protein>
    <submittedName>
        <fullName evidence="1">Uncharacterized protein</fullName>
    </submittedName>
</protein>
<accession>T1K2E2</accession>
<dbReference type="EMBL" id="CAEY01001362">
    <property type="status" value="NOT_ANNOTATED_CDS"/>
    <property type="molecule type" value="Genomic_DNA"/>
</dbReference>
<dbReference type="Proteomes" id="UP000015104">
    <property type="component" value="Unassembled WGS sequence"/>
</dbReference>
<sequence length="203" mass="23933">MQSNFYCTRCRATITPDKIKVAGEDYHDVLIDWSDSEDVGLQFLQQLASITGIPLNKIHGCLTEYQDPYEQYRLAVFPVVNEKRQSPSELDDLKLLRDGDCFALSMLFQNREPPFRVNLWLYHRSNFDDDQCTPSYCQHINGRAFLNRRIEIIKYGEPKYGEYYDGDTRSTIRSMGIQPYMDPICSFQFYDRPRHPYYPRTHG</sequence>
<proteinExistence type="predicted"/>
<dbReference type="HOGENOM" id="CLU_071407_2_0_1"/>
<dbReference type="EnsemblMetazoa" id="tetur04g04710.1">
    <property type="protein sequence ID" value="tetur04g04710.1"/>
    <property type="gene ID" value="tetur04g04710"/>
</dbReference>